<dbReference type="RefSeq" id="WP_200240146.1">
    <property type="nucleotide sequence ID" value="NZ_NRRV01000050.1"/>
</dbReference>
<reference evidence="4 5" key="1">
    <citation type="journal article" date="2020" name="Microorganisms">
        <title>Osmotic Adaptation and Compatible Solute Biosynthesis of Phototrophic Bacteria as Revealed from Genome Analyses.</title>
        <authorList>
            <person name="Imhoff J.F."/>
            <person name="Rahn T."/>
            <person name="Kunzel S."/>
            <person name="Keller A."/>
            <person name="Neulinger S.C."/>
        </authorList>
    </citation>
    <scope>NUCLEOTIDE SEQUENCE [LARGE SCALE GENOMIC DNA]</scope>
    <source>
        <strain evidence="4 5">DSM 6210</strain>
    </source>
</reference>
<keyword evidence="5" id="KW-1185">Reference proteome</keyword>
<dbReference type="Proteomes" id="UP000748752">
    <property type="component" value="Unassembled WGS sequence"/>
</dbReference>
<dbReference type="InterPro" id="IPR011758">
    <property type="entry name" value="RimK-rel_E_lig"/>
</dbReference>
<keyword evidence="2" id="KW-0067">ATP-binding</keyword>
<dbReference type="EMBL" id="NRRV01000050">
    <property type="protein sequence ID" value="MBK1632522.1"/>
    <property type="molecule type" value="Genomic_DNA"/>
</dbReference>
<dbReference type="Pfam" id="PF14397">
    <property type="entry name" value="ATPgrasp_ST"/>
    <property type="match status" value="1"/>
</dbReference>
<evidence type="ECO:0000313" key="4">
    <source>
        <dbReference type="EMBL" id="MBK1632522.1"/>
    </source>
</evidence>
<evidence type="ECO:0000259" key="3">
    <source>
        <dbReference type="PROSITE" id="PS50975"/>
    </source>
</evidence>
<accession>A0ABS1CKU0</accession>
<gene>
    <name evidence="4" type="ORF">CKO31_17590</name>
</gene>
<organism evidence="4 5">
    <name type="scientific">Thiohalocapsa halophila</name>
    <dbReference type="NCBI Taxonomy" id="69359"/>
    <lineage>
        <taxon>Bacteria</taxon>
        <taxon>Pseudomonadati</taxon>
        <taxon>Pseudomonadota</taxon>
        <taxon>Gammaproteobacteria</taxon>
        <taxon>Chromatiales</taxon>
        <taxon>Chromatiaceae</taxon>
        <taxon>Thiohalocapsa</taxon>
    </lineage>
</organism>
<protein>
    <submittedName>
        <fullName evidence="4">Alpha-L-glutamate ligase-like protein</fullName>
    </submittedName>
</protein>
<feature type="domain" description="ATP-grasp" evidence="3">
    <location>
        <begin position="59"/>
        <end position="310"/>
    </location>
</feature>
<name>A0ABS1CKU0_9GAMM</name>
<comment type="caution">
    <text evidence="4">The sequence shown here is derived from an EMBL/GenBank/DDBJ whole genome shotgun (WGS) entry which is preliminary data.</text>
</comment>
<dbReference type="SUPFAM" id="SSF56059">
    <property type="entry name" value="Glutathione synthetase ATP-binding domain-like"/>
    <property type="match status" value="1"/>
</dbReference>
<keyword evidence="2" id="KW-0547">Nucleotide-binding</keyword>
<dbReference type="InterPro" id="IPR011761">
    <property type="entry name" value="ATP-grasp"/>
</dbReference>
<evidence type="ECO:0000256" key="1">
    <source>
        <dbReference type="ARBA" id="ARBA00023211"/>
    </source>
</evidence>
<evidence type="ECO:0000313" key="5">
    <source>
        <dbReference type="Proteomes" id="UP000748752"/>
    </source>
</evidence>
<dbReference type="Gene3D" id="3.30.470.20">
    <property type="entry name" value="ATP-grasp fold, B domain"/>
    <property type="match status" value="1"/>
</dbReference>
<sequence length="334" mass="35860">MTSLPEQGASAGGSGGWLGRWRALRGNGVLGINARNRRYVMRWNSRSKYPLVDDKLTTKRLALEAGLAVPELYGAVRFQGELIHLDRVLAAPESFVIKPAHGSGGDGVLVVTDRRRGLFIKGDGRALTLRDIEYFVSNILSGVHSLGGIPDVAMVEYRVRPSRLFDAISYRGVPDIRLLIFRGIPAMAMVRLPTRASDGKANLHQGAVGVGIALASGVTGHGVVRDQVVDEHPDFGTPLVGHAIPDWEALLAIGARCADLAGLGYCGVDLVLDEDRGPMMLEINARPGLAIQIANQCGLEQRLKVIEAMRELPTDIGERIALARELDAARTAAG</sequence>
<keyword evidence="1" id="KW-0464">Manganese</keyword>
<dbReference type="PROSITE" id="PS50975">
    <property type="entry name" value="ATP_GRASP"/>
    <property type="match status" value="1"/>
</dbReference>
<evidence type="ECO:0000256" key="2">
    <source>
        <dbReference type="PROSITE-ProRule" id="PRU00409"/>
    </source>
</evidence>
<dbReference type="NCBIfam" id="TIGR02291">
    <property type="entry name" value="rimK_rel_E_lig"/>
    <property type="match status" value="1"/>
</dbReference>
<dbReference type="PANTHER" id="PTHR21621">
    <property type="entry name" value="RIBOSOMAL PROTEIN S6 MODIFICATION PROTEIN"/>
    <property type="match status" value="1"/>
</dbReference>
<dbReference type="InterPro" id="IPR039523">
    <property type="entry name" value="RimK-rel_E_lig_ATP-grasp"/>
</dbReference>
<proteinExistence type="predicted"/>
<dbReference type="PANTHER" id="PTHR21621:SF0">
    <property type="entry name" value="BETA-CITRYLGLUTAMATE SYNTHASE B-RELATED"/>
    <property type="match status" value="1"/>
</dbReference>